<organism evidence="3 4">
    <name type="scientific">Cellulomonas cellasea</name>
    <dbReference type="NCBI Taxonomy" id="43670"/>
    <lineage>
        <taxon>Bacteria</taxon>
        <taxon>Bacillati</taxon>
        <taxon>Actinomycetota</taxon>
        <taxon>Actinomycetes</taxon>
        <taxon>Micrococcales</taxon>
        <taxon>Cellulomonadaceae</taxon>
        <taxon>Cellulomonas</taxon>
    </lineage>
</organism>
<dbReference type="InterPro" id="IPR001932">
    <property type="entry name" value="PPM-type_phosphatase-like_dom"/>
</dbReference>
<dbReference type="PANTHER" id="PTHR43156">
    <property type="entry name" value="STAGE II SPORULATION PROTEIN E-RELATED"/>
    <property type="match status" value="1"/>
</dbReference>
<name>A0A7W4UI96_9CELL</name>
<dbReference type="AlphaFoldDB" id="A0A7W4UI96"/>
<evidence type="ECO:0000256" key="1">
    <source>
        <dbReference type="ARBA" id="ARBA00022801"/>
    </source>
</evidence>
<comment type="caution">
    <text evidence="3">The sequence shown here is derived from an EMBL/GenBank/DDBJ whole genome shotgun (WGS) entry which is preliminary data.</text>
</comment>
<dbReference type="GO" id="GO:0016791">
    <property type="term" value="F:phosphatase activity"/>
    <property type="evidence" value="ECO:0007669"/>
    <property type="project" value="TreeGrafter"/>
</dbReference>
<reference evidence="3 4" key="1">
    <citation type="submission" date="2020-08" db="EMBL/GenBank/DDBJ databases">
        <title>The Agave Microbiome: Exploring the role of microbial communities in plant adaptations to desert environments.</title>
        <authorList>
            <person name="Partida-Martinez L.P."/>
        </authorList>
    </citation>
    <scope>NUCLEOTIDE SEQUENCE [LARGE SCALE GENOMIC DNA]</scope>
    <source>
        <strain evidence="3 4">RAS26</strain>
    </source>
</reference>
<dbReference type="EMBL" id="JACHVX010000006">
    <property type="protein sequence ID" value="MBB2924676.1"/>
    <property type="molecule type" value="Genomic_DNA"/>
</dbReference>
<dbReference type="SMART" id="SM00331">
    <property type="entry name" value="PP2C_SIG"/>
    <property type="match status" value="1"/>
</dbReference>
<dbReference type="Proteomes" id="UP000518206">
    <property type="component" value="Unassembled WGS sequence"/>
</dbReference>
<dbReference type="SUPFAM" id="SSF81606">
    <property type="entry name" value="PP2C-like"/>
    <property type="match status" value="1"/>
</dbReference>
<dbReference type="PANTHER" id="PTHR43156:SF2">
    <property type="entry name" value="STAGE II SPORULATION PROTEIN E"/>
    <property type="match status" value="1"/>
</dbReference>
<evidence type="ECO:0000259" key="2">
    <source>
        <dbReference type="PROSITE" id="PS50112"/>
    </source>
</evidence>
<dbReference type="Gene3D" id="3.30.450.20">
    <property type="entry name" value="PAS domain"/>
    <property type="match status" value="1"/>
</dbReference>
<reference evidence="3 4" key="2">
    <citation type="submission" date="2020-08" db="EMBL/GenBank/DDBJ databases">
        <authorList>
            <person name="Partida-Martinez L."/>
            <person name="Huntemann M."/>
            <person name="Clum A."/>
            <person name="Wang J."/>
            <person name="Palaniappan K."/>
            <person name="Ritter S."/>
            <person name="Chen I.-M."/>
            <person name="Stamatis D."/>
            <person name="Reddy T."/>
            <person name="O'Malley R."/>
            <person name="Daum C."/>
            <person name="Shapiro N."/>
            <person name="Ivanova N."/>
            <person name="Kyrpides N."/>
            <person name="Woyke T."/>
        </authorList>
    </citation>
    <scope>NUCLEOTIDE SEQUENCE [LARGE SCALE GENOMIC DNA]</scope>
    <source>
        <strain evidence="3 4">RAS26</strain>
    </source>
</reference>
<dbReference type="InterPro" id="IPR052016">
    <property type="entry name" value="Bact_Sigma-Reg"/>
</dbReference>
<proteinExistence type="predicted"/>
<dbReference type="Pfam" id="PF07228">
    <property type="entry name" value="SpoIIE"/>
    <property type="match status" value="1"/>
</dbReference>
<dbReference type="Gene3D" id="3.60.40.10">
    <property type="entry name" value="PPM-type phosphatase domain"/>
    <property type="match status" value="1"/>
</dbReference>
<evidence type="ECO:0000313" key="4">
    <source>
        <dbReference type="Proteomes" id="UP000518206"/>
    </source>
</evidence>
<dbReference type="SUPFAM" id="SSF55781">
    <property type="entry name" value="GAF domain-like"/>
    <property type="match status" value="1"/>
</dbReference>
<accession>A0A7W4UI96</accession>
<dbReference type="InterPro" id="IPR029016">
    <property type="entry name" value="GAF-like_dom_sf"/>
</dbReference>
<dbReference type="InterPro" id="IPR000014">
    <property type="entry name" value="PAS"/>
</dbReference>
<dbReference type="CDD" id="cd00130">
    <property type="entry name" value="PAS"/>
    <property type="match status" value="1"/>
</dbReference>
<gene>
    <name evidence="3" type="ORF">FHR80_003612</name>
</gene>
<dbReference type="InterPro" id="IPR035965">
    <property type="entry name" value="PAS-like_dom_sf"/>
</dbReference>
<sequence length="526" mass="55285">MTAGPADAWRSSPSGLVVLDADGTVAGANDTFLDWVGRARGDVVGRVRLSELLSVGGRIYWETHLAPMLHVDGRADEVALELRTPSGRMPVLLTAVVERTGVGEEVRVHAALSSARERSRYERELLAARRAADRAADQVRVLQRATSALSRATGIRGVAHAVLDAAVADLGARAATLWLADGSGALRLHGSLGERTDEVGGLPPDAVLRQRRAVPDGDRVVVPLHGQAGPQGVLALVPRDDPGAEPLPLEVVTALGEQAGLALHRAELYEHSATVAHELQHSLLASDPPVDPRFEVTTAYRPGVEALDVGGDWHDAFLADDGVLSVVVGDVVGRGLGAASAMGQVRSAIRAVAGPGVGPARLVQRLDRFVDQVPTAAMATMAYVEVELATGRARYVCAGHLPPLLVRARGGAELLWGGRSTPLGVRIPGRERREGTFELTPGDRLLLYTDGLVERRHRLLEESLEGLAVAAASLRDEPAGAAVPALVQRLLRDERGRDDVCVLLLGWHGGPAGGGVGVGRVRPGAG</sequence>
<dbReference type="InterPro" id="IPR036457">
    <property type="entry name" value="PPM-type-like_dom_sf"/>
</dbReference>
<dbReference type="SMART" id="SM00091">
    <property type="entry name" value="PAS"/>
    <property type="match status" value="1"/>
</dbReference>
<dbReference type="RefSeq" id="WP_183297473.1">
    <property type="nucleotide sequence ID" value="NZ_JACHVX010000006.1"/>
</dbReference>
<keyword evidence="1" id="KW-0378">Hydrolase</keyword>
<dbReference type="Gene3D" id="3.30.450.40">
    <property type="match status" value="1"/>
</dbReference>
<dbReference type="SUPFAM" id="SSF55785">
    <property type="entry name" value="PYP-like sensor domain (PAS domain)"/>
    <property type="match status" value="1"/>
</dbReference>
<evidence type="ECO:0000313" key="3">
    <source>
        <dbReference type="EMBL" id="MBB2924676.1"/>
    </source>
</evidence>
<dbReference type="PROSITE" id="PS50112">
    <property type="entry name" value="PAS"/>
    <property type="match status" value="1"/>
</dbReference>
<protein>
    <recommendedName>
        <fullName evidence="2">PAS domain-containing protein</fullName>
    </recommendedName>
</protein>
<feature type="domain" description="PAS" evidence="2">
    <location>
        <begin position="10"/>
        <end position="53"/>
    </location>
</feature>